<evidence type="ECO:0000313" key="2">
    <source>
        <dbReference type="Proteomes" id="UP000036987"/>
    </source>
</evidence>
<dbReference type="Proteomes" id="UP000036987">
    <property type="component" value="Unassembled WGS sequence"/>
</dbReference>
<proteinExistence type="predicted"/>
<keyword evidence="2" id="KW-1185">Reference proteome</keyword>
<protein>
    <submittedName>
        <fullName evidence="1">Half Metallothionein</fullName>
    </submittedName>
</protein>
<comment type="caution">
    <text evidence="1">The sequence shown here is derived from an EMBL/GenBank/DDBJ whole genome shotgun (WGS) entry which is preliminary data.</text>
</comment>
<gene>
    <name evidence="1" type="ORF">ZOSMA_379G00025</name>
</gene>
<dbReference type="EMBL" id="LFYR01001172">
    <property type="protein sequence ID" value="KMZ64263.1"/>
    <property type="molecule type" value="Genomic_DNA"/>
</dbReference>
<name>A0A0K9P5I5_ZOSMR</name>
<organism evidence="1 2">
    <name type="scientific">Zostera marina</name>
    <name type="common">Eelgrass</name>
    <dbReference type="NCBI Taxonomy" id="29655"/>
    <lineage>
        <taxon>Eukaryota</taxon>
        <taxon>Viridiplantae</taxon>
        <taxon>Streptophyta</taxon>
        <taxon>Embryophyta</taxon>
        <taxon>Tracheophyta</taxon>
        <taxon>Spermatophyta</taxon>
        <taxon>Magnoliopsida</taxon>
        <taxon>Liliopsida</taxon>
        <taxon>Zosteraceae</taxon>
        <taxon>Zostera</taxon>
    </lineage>
</organism>
<sequence>MSGCHQSNMVNGCKCGSNCSCGTCNC</sequence>
<reference evidence="2" key="1">
    <citation type="journal article" date="2016" name="Nature">
        <title>The genome of the seagrass Zostera marina reveals angiosperm adaptation to the sea.</title>
        <authorList>
            <person name="Olsen J.L."/>
            <person name="Rouze P."/>
            <person name="Verhelst B."/>
            <person name="Lin Y.-C."/>
            <person name="Bayer T."/>
            <person name="Collen J."/>
            <person name="Dattolo E."/>
            <person name="De Paoli E."/>
            <person name="Dittami S."/>
            <person name="Maumus F."/>
            <person name="Michel G."/>
            <person name="Kersting A."/>
            <person name="Lauritano C."/>
            <person name="Lohaus R."/>
            <person name="Toepel M."/>
            <person name="Tonon T."/>
            <person name="Vanneste K."/>
            <person name="Amirebrahimi M."/>
            <person name="Brakel J."/>
            <person name="Bostroem C."/>
            <person name="Chovatia M."/>
            <person name="Grimwood J."/>
            <person name="Jenkins J.W."/>
            <person name="Jueterbock A."/>
            <person name="Mraz A."/>
            <person name="Stam W.T."/>
            <person name="Tice H."/>
            <person name="Bornberg-Bauer E."/>
            <person name="Green P.J."/>
            <person name="Pearson G.A."/>
            <person name="Procaccini G."/>
            <person name="Duarte C.M."/>
            <person name="Schmutz J."/>
            <person name="Reusch T.B.H."/>
            <person name="Van de Peer Y."/>
        </authorList>
    </citation>
    <scope>NUCLEOTIDE SEQUENCE [LARGE SCALE GENOMIC DNA]</scope>
    <source>
        <strain evidence="2">cv. Finnish</strain>
    </source>
</reference>
<accession>A0A0K9P5I5</accession>
<dbReference type="AlphaFoldDB" id="A0A0K9P5I5"/>
<evidence type="ECO:0000313" key="1">
    <source>
        <dbReference type="EMBL" id="KMZ64263.1"/>
    </source>
</evidence>